<dbReference type="InterPro" id="IPR004843">
    <property type="entry name" value="Calcineurin-like_PHP"/>
</dbReference>
<feature type="domain" description="Fibronectin type-III" evidence="3">
    <location>
        <begin position="61"/>
        <end position="154"/>
    </location>
</feature>
<gene>
    <name evidence="4" type="ORF">D0Z08_13225</name>
</gene>
<evidence type="ECO:0000256" key="2">
    <source>
        <dbReference type="SAM" id="MobiDB-lite"/>
    </source>
</evidence>
<dbReference type="InterPro" id="IPR003961">
    <property type="entry name" value="FN3_dom"/>
</dbReference>
<keyword evidence="1" id="KW-0732">Signal</keyword>
<dbReference type="InterPro" id="IPR039331">
    <property type="entry name" value="PAPs-like"/>
</dbReference>
<reference evidence="4 5" key="1">
    <citation type="submission" date="2018-09" db="EMBL/GenBank/DDBJ databases">
        <title>Genome sequencing of Nocardioides immobilis CCTCC AB 2017083 for comparison to Nocardioides silvaticus.</title>
        <authorList>
            <person name="Li C."/>
            <person name="Wang G."/>
        </authorList>
    </citation>
    <scope>NUCLEOTIDE SEQUENCE [LARGE SCALE GENOMIC DNA]</scope>
    <source>
        <strain evidence="4 5">CCTCC AB 2017083</strain>
    </source>
</reference>
<name>A0A417Y2C0_9ACTN</name>
<dbReference type="SUPFAM" id="SSF49363">
    <property type="entry name" value="Purple acid phosphatase, N-terminal domain"/>
    <property type="match status" value="1"/>
</dbReference>
<sequence>MFTGPLPPLTGPPPLRSRDLGAVGAMAVHRRTLLTGVPAGVLGTQLLTRARPSDWLRDSAPGPEPDRIVLNPTPTPTRSVTVTWRTDVTTRDGVAEWIPADGGRAGRVRSKQTRVSLPSAGMAAPARHHTATMDGLDPATSYRFRVGSDTTGWSPWRRVRTAGTGTEPWTFLYFGDAQVSLDEVWPANVERALARYPGAALSLHAGDLINDADQDEQWAQWFAAAGRLASEKLVVASPGNHEYQGDDLLQQYRAHFGMPDNGPRLHREDVWFTDYQGVRFISLNGNAPFGGGDQAAWVRRLLTNNPMRWSVVTFHQPMFSATPERDNGRLRNRWLPVFEEYGVDLVLQGHDHTYARGHLASGEVGDGTHTGPVYVVSNAGGKYYPLDRGRRNNWTVNGAIRAVAYEGVTTYQAIRVHEDRLVYRSHASWFRDDPNPDGLALDEVVDAFTVERLADGRKRVVPWT</sequence>
<evidence type="ECO:0000313" key="4">
    <source>
        <dbReference type="EMBL" id="RHW26715.1"/>
    </source>
</evidence>
<dbReference type="PANTHER" id="PTHR22953">
    <property type="entry name" value="ACID PHOSPHATASE RELATED"/>
    <property type="match status" value="1"/>
</dbReference>
<feature type="region of interest" description="Disordered" evidence="2">
    <location>
        <begin position="105"/>
        <end position="134"/>
    </location>
</feature>
<dbReference type="Proteomes" id="UP000283644">
    <property type="component" value="Unassembled WGS sequence"/>
</dbReference>
<dbReference type="Pfam" id="PF00149">
    <property type="entry name" value="Metallophos"/>
    <property type="match status" value="1"/>
</dbReference>
<dbReference type="GO" id="GO:0003993">
    <property type="term" value="F:acid phosphatase activity"/>
    <property type="evidence" value="ECO:0007669"/>
    <property type="project" value="InterPro"/>
</dbReference>
<organism evidence="4 5">
    <name type="scientific">Nocardioides immobilis</name>
    <dbReference type="NCBI Taxonomy" id="2049295"/>
    <lineage>
        <taxon>Bacteria</taxon>
        <taxon>Bacillati</taxon>
        <taxon>Actinomycetota</taxon>
        <taxon>Actinomycetes</taxon>
        <taxon>Propionibacteriales</taxon>
        <taxon>Nocardioidaceae</taxon>
        <taxon>Nocardioides</taxon>
    </lineage>
</organism>
<accession>A0A417Y2C0</accession>
<dbReference type="AlphaFoldDB" id="A0A417Y2C0"/>
<dbReference type="Gene3D" id="2.60.40.380">
    <property type="entry name" value="Purple acid phosphatase-like, N-terminal"/>
    <property type="match status" value="1"/>
</dbReference>
<dbReference type="EMBL" id="QXGH01000016">
    <property type="protein sequence ID" value="RHW26715.1"/>
    <property type="molecule type" value="Genomic_DNA"/>
</dbReference>
<dbReference type="Pfam" id="PF16656">
    <property type="entry name" value="Pur_ac_phosph_N"/>
    <property type="match status" value="1"/>
</dbReference>
<feature type="region of interest" description="Disordered" evidence="2">
    <location>
        <begin position="53"/>
        <end position="78"/>
    </location>
</feature>
<proteinExistence type="predicted"/>
<dbReference type="InterPro" id="IPR008963">
    <property type="entry name" value="Purple_acid_Pase-like_N"/>
</dbReference>
<dbReference type="GO" id="GO:0046872">
    <property type="term" value="F:metal ion binding"/>
    <property type="evidence" value="ECO:0007669"/>
    <property type="project" value="InterPro"/>
</dbReference>
<dbReference type="CDD" id="cd00063">
    <property type="entry name" value="FN3"/>
    <property type="match status" value="1"/>
</dbReference>
<keyword evidence="5" id="KW-1185">Reference proteome</keyword>
<dbReference type="SMART" id="SM00060">
    <property type="entry name" value="FN3"/>
    <property type="match status" value="1"/>
</dbReference>
<protein>
    <submittedName>
        <fullName evidence="4">Metallophosphoesterase family protein</fullName>
    </submittedName>
</protein>
<evidence type="ECO:0000313" key="5">
    <source>
        <dbReference type="Proteomes" id="UP000283644"/>
    </source>
</evidence>
<dbReference type="OrthoDB" id="9804511at2"/>
<dbReference type="InterPro" id="IPR015914">
    <property type="entry name" value="PAPs_N"/>
</dbReference>
<dbReference type="PANTHER" id="PTHR22953:SF153">
    <property type="entry name" value="PURPLE ACID PHOSPHATASE"/>
    <property type="match status" value="1"/>
</dbReference>
<evidence type="ECO:0000259" key="3">
    <source>
        <dbReference type="SMART" id="SM00060"/>
    </source>
</evidence>
<dbReference type="Gene3D" id="3.60.21.10">
    <property type="match status" value="1"/>
</dbReference>
<evidence type="ECO:0000256" key="1">
    <source>
        <dbReference type="ARBA" id="ARBA00022729"/>
    </source>
</evidence>
<comment type="caution">
    <text evidence="4">The sequence shown here is derived from an EMBL/GenBank/DDBJ whole genome shotgun (WGS) entry which is preliminary data.</text>
</comment>
<dbReference type="SUPFAM" id="SSF56300">
    <property type="entry name" value="Metallo-dependent phosphatases"/>
    <property type="match status" value="1"/>
</dbReference>
<dbReference type="InterPro" id="IPR029052">
    <property type="entry name" value="Metallo-depent_PP-like"/>
</dbReference>